<protein>
    <submittedName>
        <fullName evidence="1">Antioxidant, AhpC/TSA family domain protein</fullName>
        <ecNumber evidence="1">1.11.1.15</ecNumber>
    </submittedName>
</protein>
<dbReference type="Proteomes" id="UP000022433">
    <property type="component" value="Unassembled WGS sequence"/>
</dbReference>
<name>A0AAN4MZ29_BACFG</name>
<accession>A0AAN4MZ29</accession>
<organism evidence="1 2">
    <name type="scientific">Bacteroides fragilis str. 1007-1-F #10</name>
    <dbReference type="NCBI Taxonomy" id="1339295"/>
    <lineage>
        <taxon>Bacteria</taxon>
        <taxon>Pseudomonadati</taxon>
        <taxon>Bacteroidota</taxon>
        <taxon>Bacteroidia</taxon>
        <taxon>Bacteroidales</taxon>
        <taxon>Bacteroidaceae</taxon>
        <taxon>Bacteroides</taxon>
    </lineage>
</organism>
<gene>
    <name evidence="1" type="ORF">M104_2355</name>
</gene>
<keyword evidence="1" id="KW-0560">Oxidoreductase</keyword>
<dbReference type="AlphaFoldDB" id="A0AAN4MZ29"/>
<reference evidence="1 2" key="1">
    <citation type="submission" date="2014-02" db="EMBL/GenBank/DDBJ databases">
        <authorList>
            <person name="Sears C."/>
            <person name="Carroll K."/>
            <person name="Sack B.R."/>
            <person name="Qadri F."/>
            <person name="Myers L.L."/>
            <person name="Chung G.-T."/>
            <person name="Escheverria P."/>
            <person name="Fraser C.M."/>
            <person name="Sadzewicz L."/>
            <person name="Shefchek K.A."/>
            <person name="Tallon L."/>
            <person name="Das S.P."/>
            <person name="Daugherty S."/>
            <person name="Mongodin E.F."/>
        </authorList>
    </citation>
    <scope>NUCLEOTIDE SEQUENCE [LARGE SCALE GENOMIC DNA]</scope>
    <source>
        <strain evidence="1 2">1007-1-F #10</strain>
    </source>
</reference>
<evidence type="ECO:0000313" key="2">
    <source>
        <dbReference type="Proteomes" id="UP000022433"/>
    </source>
</evidence>
<dbReference type="EC" id="1.11.1.15" evidence="1"/>
<dbReference type="GO" id="GO:0004601">
    <property type="term" value="F:peroxidase activity"/>
    <property type="evidence" value="ECO:0007669"/>
    <property type="project" value="UniProtKB-KW"/>
</dbReference>
<keyword evidence="1" id="KW-0575">Peroxidase</keyword>
<proteinExistence type="predicted"/>
<comment type="caution">
    <text evidence="1">The sequence shown here is derived from an EMBL/GenBank/DDBJ whole genome shotgun (WGS) entry which is preliminary data.</text>
</comment>
<sequence>METTTVYPIIKENTFYLIFGAEVVDTVLNHFLRWKSYPICGKKK</sequence>
<evidence type="ECO:0000313" key="1">
    <source>
        <dbReference type="EMBL" id="EYA14507.1"/>
    </source>
</evidence>
<dbReference type="EMBL" id="JGEA01000023">
    <property type="protein sequence ID" value="EYA14507.1"/>
    <property type="molecule type" value="Genomic_DNA"/>
</dbReference>